<dbReference type="Pfam" id="PF24681">
    <property type="entry name" value="Kelch_KLHDC2_KLHL20_DRC7"/>
    <property type="match status" value="1"/>
</dbReference>
<keyword evidence="6" id="KW-0408">Iron</keyword>
<feature type="domain" description="Jacalin-type lectin" evidence="9">
    <location>
        <begin position="258"/>
        <end position="393"/>
    </location>
</feature>
<dbReference type="InterPro" id="IPR036404">
    <property type="entry name" value="Jacalin-like_lectin_dom_sf"/>
</dbReference>
<name>A0ABQ7ZKQ8_BRANA</name>
<evidence type="ECO:0000256" key="4">
    <source>
        <dbReference type="ARBA" id="ARBA00022734"/>
    </source>
</evidence>
<feature type="region of interest" description="Disordered" evidence="8">
    <location>
        <begin position="113"/>
        <end position="141"/>
    </location>
</feature>
<evidence type="ECO:0000256" key="1">
    <source>
        <dbReference type="ARBA" id="ARBA00001954"/>
    </source>
</evidence>
<feature type="domain" description="Jacalin-type lectin" evidence="9">
    <location>
        <begin position="125"/>
        <end position="246"/>
    </location>
</feature>
<feature type="non-terminal residue" evidence="10">
    <location>
        <position position="1"/>
    </location>
</feature>
<dbReference type="PANTHER" id="PTHR47435">
    <property type="entry name" value="KELCH REPEAT PROTEIN (AFU_ORTHOLOGUE AFUA_5G12780)"/>
    <property type="match status" value="1"/>
</dbReference>
<gene>
    <name evidence="10" type="ORF">HID58_068037</name>
</gene>
<dbReference type="SUPFAM" id="SSF51101">
    <property type="entry name" value="Mannose-binding lectins"/>
    <property type="match status" value="3"/>
</dbReference>
<evidence type="ECO:0000313" key="11">
    <source>
        <dbReference type="Proteomes" id="UP000824890"/>
    </source>
</evidence>
<reference evidence="10 11" key="1">
    <citation type="submission" date="2021-05" db="EMBL/GenBank/DDBJ databases">
        <title>Genome Assembly of Synthetic Allotetraploid Brassica napus Reveals Homoeologous Exchanges between Subgenomes.</title>
        <authorList>
            <person name="Davis J.T."/>
        </authorList>
    </citation>
    <scope>NUCLEOTIDE SEQUENCE [LARGE SCALE GENOMIC DNA]</scope>
    <source>
        <strain evidence="11">cv. Da-Ae</strain>
        <tissue evidence="10">Seedling</tissue>
    </source>
</reference>
<evidence type="ECO:0000256" key="3">
    <source>
        <dbReference type="ARBA" id="ARBA00022441"/>
    </source>
</evidence>
<keyword evidence="11" id="KW-1185">Reference proteome</keyword>
<dbReference type="InterPro" id="IPR033734">
    <property type="entry name" value="Jacalin-like_lectin_dom_plant"/>
</dbReference>
<dbReference type="InterPro" id="IPR015915">
    <property type="entry name" value="Kelch-typ_b-propeller"/>
</dbReference>
<dbReference type="PROSITE" id="PS51752">
    <property type="entry name" value="JACALIN_LECTIN"/>
    <property type="match status" value="3"/>
</dbReference>
<dbReference type="Proteomes" id="UP000824890">
    <property type="component" value="Unassembled WGS sequence"/>
</dbReference>
<evidence type="ECO:0000256" key="2">
    <source>
        <dbReference type="ARBA" id="ARBA00006568"/>
    </source>
</evidence>
<evidence type="ECO:0000256" key="6">
    <source>
        <dbReference type="ARBA" id="ARBA00023004"/>
    </source>
</evidence>
<protein>
    <recommendedName>
        <fullName evidence="9">Jacalin-type lectin domain-containing protein</fullName>
    </recommendedName>
</protein>
<evidence type="ECO:0000256" key="5">
    <source>
        <dbReference type="ARBA" id="ARBA00022737"/>
    </source>
</evidence>
<sequence>VIEATMSWDDGKHAKVKKVQITYDDVIYSIQFTLDPDEYITALSAYGKTLSTQEVITALTFTTNKTTRGPYGKKSGFQISAPKATGKQIAGFLGTCGSVLNSIDVHYAPIPTGTGNSRSGTGSGAQKLEAQGGTGGTAWDDGSDHNGVTMIYVRNGGQGVQYVKFEYVKAGQPKQGALHGGQGGRGSSQEIVINHPDEHLIFVEGWYDSSNVILRIHLLSKLKTRRFGFHGFASNHLNSIGAYFVPLSSTTAPLTVPPKKLKTKGGASGAVWDDGAHDNVRKIYIGHGQDCIAFVNMSDGSQVVVGDEHRKQTEKVEEFEVDEDDYIVYVEAFRETVTQETIVALKFETYKGKTNQVFETSPGVKFVLQGGKIVGFHGRSTDVLHSLGAYVSFSSTLDSLGNWIKGPGQRCSHAIAKVGNKIYSFSGEFTPNVPIDKDLYVFDLKTGKWSIAPATGDIPHLSCLGVRMVSVGTTLYVFGGRDDSRKYNGFHSFDTTTNKWKQRTPVEEGPTPRSFHSMAADENHVYVFGGVGGKERLKTLDAYNIADQKWVQCGTPGESVSIRGGASFEVVQGKVWVVYGFNGCEIDDVHYYDHVKNKWTQVQTFGEKPSARSVFASAVVGKHIVIFGGEIAMDPQAHVGPGQLMDGTFALDTVTLKWERGWADSTCATINGKKGLLMHGGKAQTNDRFDDLFYYDFNSA</sequence>
<evidence type="ECO:0000259" key="9">
    <source>
        <dbReference type="PROSITE" id="PS51752"/>
    </source>
</evidence>
<dbReference type="Pfam" id="PF01419">
    <property type="entry name" value="Jacalin"/>
    <property type="match status" value="3"/>
</dbReference>
<comment type="cofactor">
    <cofactor evidence="1">
        <name>Fe(2+)</name>
        <dbReference type="ChEBI" id="CHEBI:29033"/>
    </cofactor>
</comment>
<proteinExistence type="inferred from homology"/>
<evidence type="ECO:0000256" key="8">
    <source>
        <dbReference type="SAM" id="MobiDB-lite"/>
    </source>
</evidence>
<evidence type="ECO:0000313" key="10">
    <source>
        <dbReference type="EMBL" id="KAH0880643.1"/>
    </source>
</evidence>
<dbReference type="CDD" id="cd09612">
    <property type="entry name" value="Jacalin"/>
    <property type="match status" value="3"/>
</dbReference>
<dbReference type="SUPFAM" id="SSF117281">
    <property type="entry name" value="Kelch motif"/>
    <property type="match status" value="1"/>
</dbReference>
<dbReference type="PANTHER" id="PTHR47435:SF8">
    <property type="entry name" value="JACALIN-TYPE LECTIN DOMAIN-CONTAINING PROTEIN"/>
    <property type="match status" value="1"/>
</dbReference>
<accession>A0ABQ7ZKQ8</accession>
<comment type="caution">
    <text evidence="10">The sequence shown here is derived from an EMBL/GenBank/DDBJ whole genome shotgun (WGS) entry which is preliminary data.</text>
</comment>
<keyword evidence="7" id="KW-0456">Lyase</keyword>
<dbReference type="EMBL" id="JAGKQM010000015">
    <property type="protein sequence ID" value="KAH0880643.1"/>
    <property type="molecule type" value="Genomic_DNA"/>
</dbReference>
<dbReference type="SMART" id="SM00915">
    <property type="entry name" value="Jacalin"/>
    <property type="match status" value="3"/>
</dbReference>
<dbReference type="Gene3D" id="2.100.10.30">
    <property type="entry name" value="Jacalin-like lectin domain"/>
    <property type="match status" value="3"/>
</dbReference>
<keyword evidence="5" id="KW-0677">Repeat</keyword>
<keyword evidence="4" id="KW-0430">Lectin</keyword>
<feature type="domain" description="Jacalin-type lectin" evidence="9">
    <location>
        <begin position="1"/>
        <end position="109"/>
    </location>
</feature>
<comment type="similarity">
    <text evidence="2">Belongs to the jacalin lectin family.</text>
</comment>
<dbReference type="InterPro" id="IPR006652">
    <property type="entry name" value="Kelch_1"/>
</dbReference>
<evidence type="ECO:0000256" key="7">
    <source>
        <dbReference type="ARBA" id="ARBA00023239"/>
    </source>
</evidence>
<dbReference type="InterPro" id="IPR001229">
    <property type="entry name" value="Jacalin-like_lectin_dom"/>
</dbReference>
<dbReference type="SMART" id="SM00612">
    <property type="entry name" value="Kelch"/>
    <property type="match status" value="3"/>
</dbReference>
<organism evidence="10 11">
    <name type="scientific">Brassica napus</name>
    <name type="common">Rape</name>
    <dbReference type="NCBI Taxonomy" id="3708"/>
    <lineage>
        <taxon>Eukaryota</taxon>
        <taxon>Viridiplantae</taxon>
        <taxon>Streptophyta</taxon>
        <taxon>Embryophyta</taxon>
        <taxon>Tracheophyta</taxon>
        <taxon>Spermatophyta</taxon>
        <taxon>Magnoliopsida</taxon>
        <taxon>eudicotyledons</taxon>
        <taxon>Gunneridae</taxon>
        <taxon>Pentapetalae</taxon>
        <taxon>rosids</taxon>
        <taxon>malvids</taxon>
        <taxon>Brassicales</taxon>
        <taxon>Brassicaceae</taxon>
        <taxon>Brassiceae</taxon>
        <taxon>Brassica</taxon>
    </lineage>
</organism>
<dbReference type="Gene3D" id="2.120.10.80">
    <property type="entry name" value="Kelch-type beta propeller"/>
    <property type="match status" value="1"/>
</dbReference>
<keyword evidence="3" id="KW-0880">Kelch repeat</keyword>